<dbReference type="SMART" id="SM00347">
    <property type="entry name" value="HTH_MARR"/>
    <property type="match status" value="1"/>
</dbReference>
<dbReference type="PRINTS" id="PR00598">
    <property type="entry name" value="HTHMARR"/>
</dbReference>
<dbReference type="InterPro" id="IPR036390">
    <property type="entry name" value="WH_DNA-bd_sf"/>
</dbReference>
<evidence type="ECO:0000313" key="4">
    <source>
        <dbReference type="Proteomes" id="UP001221597"/>
    </source>
</evidence>
<organism evidence="3 4">
    <name type="scientific">Halobacillus naozhouensis</name>
    <dbReference type="NCBI Taxonomy" id="554880"/>
    <lineage>
        <taxon>Bacteria</taxon>
        <taxon>Bacillati</taxon>
        <taxon>Bacillota</taxon>
        <taxon>Bacilli</taxon>
        <taxon>Bacillales</taxon>
        <taxon>Bacillaceae</taxon>
        <taxon>Halobacillus</taxon>
    </lineage>
</organism>
<dbReference type="PROSITE" id="PS50995">
    <property type="entry name" value="HTH_MARR_2"/>
    <property type="match status" value="1"/>
</dbReference>
<keyword evidence="1" id="KW-0238">DNA-binding</keyword>
<dbReference type="Gene3D" id="1.10.10.10">
    <property type="entry name" value="Winged helix-like DNA-binding domain superfamily/Winged helix DNA-binding domain"/>
    <property type="match status" value="1"/>
</dbReference>
<dbReference type="Pfam" id="PF12802">
    <property type="entry name" value="MarR_2"/>
    <property type="match status" value="1"/>
</dbReference>
<evidence type="ECO:0000259" key="2">
    <source>
        <dbReference type="PROSITE" id="PS50995"/>
    </source>
</evidence>
<dbReference type="InterPro" id="IPR036388">
    <property type="entry name" value="WH-like_DNA-bd_sf"/>
</dbReference>
<dbReference type="Proteomes" id="UP001221597">
    <property type="component" value="Chromosome"/>
</dbReference>
<gene>
    <name evidence="3" type="ORF">P9989_09210</name>
</gene>
<dbReference type="PANTHER" id="PTHR33164">
    <property type="entry name" value="TRANSCRIPTIONAL REGULATOR, MARR FAMILY"/>
    <property type="match status" value="1"/>
</dbReference>
<name>A0ABY8J1Z1_9BACI</name>
<sequence length="126" mass="14735">MESRFIEKLSPLKLTARQFGVLQYLEEHPHSSQKQVGEALQIDRTTMVSHIDYLEEIQYAQRVKNPKDRRSFVLKISKLGQEKLRLGRSHLENTEMDVLSGLTDKEQKELKSILLRVWSTIQGEEK</sequence>
<dbReference type="EMBL" id="CP121671">
    <property type="protein sequence ID" value="WFT76518.1"/>
    <property type="molecule type" value="Genomic_DNA"/>
</dbReference>
<dbReference type="SUPFAM" id="SSF46785">
    <property type="entry name" value="Winged helix' DNA-binding domain"/>
    <property type="match status" value="1"/>
</dbReference>
<protein>
    <submittedName>
        <fullName evidence="3">MarR family transcriptional regulator</fullName>
    </submittedName>
</protein>
<dbReference type="RefSeq" id="WP_283078469.1">
    <property type="nucleotide sequence ID" value="NZ_CP121671.1"/>
</dbReference>
<keyword evidence="4" id="KW-1185">Reference proteome</keyword>
<reference evidence="3 4" key="1">
    <citation type="submission" date="2023-04" db="EMBL/GenBank/DDBJ databases">
        <title>Genome sequence of Halobacillus naozhouensis KACC 21980.</title>
        <authorList>
            <person name="Kim S."/>
            <person name="Heo J."/>
            <person name="Kwon S.-W."/>
        </authorList>
    </citation>
    <scope>NUCLEOTIDE SEQUENCE [LARGE SCALE GENOMIC DNA]</scope>
    <source>
        <strain evidence="3 4">KCTC 13234</strain>
    </source>
</reference>
<proteinExistence type="predicted"/>
<dbReference type="PANTHER" id="PTHR33164:SF43">
    <property type="entry name" value="HTH-TYPE TRANSCRIPTIONAL REPRESSOR YETL"/>
    <property type="match status" value="1"/>
</dbReference>
<dbReference type="InterPro" id="IPR000835">
    <property type="entry name" value="HTH_MarR-typ"/>
</dbReference>
<evidence type="ECO:0000313" key="3">
    <source>
        <dbReference type="EMBL" id="WFT76518.1"/>
    </source>
</evidence>
<dbReference type="InterPro" id="IPR039422">
    <property type="entry name" value="MarR/SlyA-like"/>
</dbReference>
<evidence type="ECO:0000256" key="1">
    <source>
        <dbReference type="ARBA" id="ARBA00023125"/>
    </source>
</evidence>
<feature type="domain" description="HTH marR-type" evidence="2">
    <location>
        <begin position="1"/>
        <end position="119"/>
    </location>
</feature>
<accession>A0ABY8J1Z1</accession>